<evidence type="ECO:0000313" key="1">
    <source>
        <dbReference type="EMBL" id="TEB24724.1"/>
    </source>
</evidence>
<evidence type="ECO:0000313" key="2">
    <source>
        <dbReference type="Proteomes" id="UP000298030"/>
    </source>
</evidence>
<dbReference type="EMBL" id="QPFP01000063">
    <property type="protein sequence ID" value="TEB24724.1"/>
    <property type="molecule type" value="Genomic_DNA"/>
</dbReference>
<comment type="caution">
    <text evidence="1">The sequence shown here is derived from an EMBL/GenBank/DDBJ whole genome shotgun (WGS) entry which is preliminary data.</text>
</comment>
<keyword evidence="2" id="KW-1185">Reference proteome</keyword>
<dbReference type="Proteomes" id="UP000298030">
    <property type="component" value="Unassembled WGS sequence"/>
</dbReference>
<organism evidence="1 2">
    <name type="scientific">Coprinellus micaceus</name>
    <name type="common">Glistening ink-cap mushroom</name>
    <name type="synonym">Coprinus micaceus</name>
    <dbReference type="NCBI Taxonomy" id="71717"/>
    <lineage>
        <taxon>Eukaryota</taxon>
        <taxon>Fungi</taxon>
        <taxon>Dikarya</taxon>
        <taxon>Basidiomycota</taxon>
        <taxon>Agaricomycotina</taxon>
        <taxon>Agaricomycetes</taxon>
        <taxon>Agaricomycetidae</taxon>
        <taxon>Agaricales</taxon>
        <taxon>Agaricineae</taxon>
        <taxon>Psathyrellaceae</taxon>
        <taxon>Coprinellus</taxon>
    </lineage>
</organism>
<gene>
    <name evidence="1" type="ORF">FA13DRAFT_1714381</name>
</gene>
<dbReference type="AlphaFoldDB" id="A0A4Y7SSZ0"/>
<protein>
    <submittedName>
        <fullName evidence="1">Uncharacterized protein</fullName>
    </submittedName>
</protein>
<proteinExistence type="predicted"/>
<accession>A0A4Y7SSZ0</accession>
<name>A0A4Y7SSZ0_COPMI</name>
<reference evidence="1 2" key="1">
    <citation type="journal article" date="2019" name="Nat. Ecol. Evol.">
        <title>Megaphylogeny resolves global patterns of mushroom evolution.</title>
        <authorList>
            <person name="Varga T."/>
            <person name="Krizsan K."/>
            <person name="Foldi C."/>
            <person name="Dima B."/>
            <person name="Sanchez-Garcia M."/>
            <person name="Sanchez-Ramirez S."/>
            <person name="Szollosi G.J."/>
            <person name="Szarkandi J.G."/>
            <person name="Papp V."/>
            <person name="Albert L."/>
            <person name="Andreopoulos W."/>
            <person name="Angelini C."/>
            <person name="Antonin V."/>
            <person name="Barry K.W."/>
            <person name="Bougher N.L."/>
            <person name="Buchanan P."/>
            <person name="Buyck B."/>
            <person name="Bense V."/>
            <person name="Catcheside P."/>
            <person name="Chovatia M."/>
            <person name="Cooper J."/>
            <person name="Damon W."/>
            <person name="Desjardin D."/>
            <person name="Finy P."/>
            <person name="Geml J."/>
            <person name="Haridas S."/>
            <person name="Hughes K."/>
            <person name="Justo A."/>
            <person name="Karasinski D."/>
            <person name="Kautmanova I."/>
            <person name="Kiss B."/>
            <person name="Kocsube S."/>
            <person name="Kotiranta H."/>
            <person name="LaButti K.M."/>
            <person name="Lechner B.E."/>
            <person name="Liimatainen K."/>
            <person name="Lipzen A."/>
            <person name="Lukacs Z."/>
            <person name="Mihaltcheva S."/>
            <person name="Morgado L.N."/>
            <person name="Niskanen T."/>
            <person name="Noordeloos M.E."/>
            <person name="Ohm R.A."/>
            <person name="Ortiz-Santana B."/>
            <person name="Ovrebo C."/>
            <person name="Racz N."/>
            <person name="Riley R."/>
            <person name="Savchenko A."/>
            <person name="Shiryaev A."/>
            <person name="Soop K."/>
            <person name="Spirin V."/>
            <person name="Szebenyi C."/>
            <person name="Tomsovsky M."/>
            <person name="Tulloss R.E."/>
            <person name="Uehling J."/>
            <person name="Grigoriev I.V."/>
            <person name="Vagvolgyi C."/>
            <person name="Papp T."/>
            <person name="Martin F.M."/>
            <person name="Miettinen O."/>
            <person name="Hibbett D.S."/>
            <person name="Nagy L.G."/>
        </authorList>
    </citation>
    <scope>NUCLEOTIDE SEQUENCE [LARGE SCALE GENOMIC DNA]</scope>
    <source>
        <strain evidence="1 2">FP101781</strain>
    </source>
</reference>
<sequence>MFSRAFGGPGRDDATRVASVRIDVDHHSALNIELVNTGPWGQKMGEKPEPTHLQRAQSSMKAISSSPVLRKQALSFQGSALSILGTETTEGQAAFWGWGSGCGG</sequence>